<name>A0A0C2WTY4_AMAMK</name>
<dbReference type="InParanoid" id="A0A0C2WTY4"/>
<evidence type="ECO:0000313" key="3">
    <source>
        <dbReference type="Proteomes" id="UP000054549"/>
    </source>
</evidence>
<accession>A0A0C2WTY4</accession>
<reference evidence="2 3" key="1">
    <citation type="submission" date="2014-04" db="EMBL/GenBank/DDBJ databases">
        <title>Evolutionary Origins and Diversification of the Mycorrhizal Mutualists.</title>
        <authorList>
            <consortium name="DOE Joint Genome Institute"/>
            <consortium name="Mycorrhizal Genomics Consortium"/>
            <person name="Kohler A."/>
            <person name="Kuo A."/>
            <person name="Nagy L.G."/>
            <person name="Floudas D."/>
            <person name="Copeland A."/>
            <person name="Barry K.W."/>
            <person name="Cichocki N."/>
            <person name="Veneault-Fourrey C."/>
            <person name="LaButti K."/>
            <person name="Lindquist E.A."/>
            <person name="Lipzen A."/>
            <person name="Lundell T."/>
            <person name="Morin E."/>
            <person name="Murat C."/>
            <person name="Riley R."/>
            <person name="Ohm R."/>
            <person name="Sun H."/>
            <person name="Tunlid A."/>
            <person name="Henrissat B."/>
            <person name="Grigoriev I.V."/>
            <person name="Hibbett D.S."/>
            <person name="Martin F."/>
        </authorList>
    </citation>
    <scope>NUCLEOTIDE SEQUENCE [LARGE SCALE GENOMIC DNA]</scope>
    <source>
        <strain evidence="2 3">Koide BX008</strain>
    </source>
</reference>
<gene>
    <name evidence="2" type="ORF">M378DRAFT_180520</name>
</gene>
<keyword evidence="3" id="KW-1185">Reference proteome</keyword>
<keyword evidence="1" id="KW-0732">Signal</keyword>
<feature type="signal peptide" evidence="1">
    <location>
        <begin position="1"/>
        <end position="17"/>
    </location>
</feature>
<dbReference type="AlphaFoldDB" id="A0A0C2WTY4"/>
<dbReference type="HOGENOM" id="CLU_1776982_0_0_1"/>
<protein>
    <submittedName>
        <fullName evidence="2">Uncharacterized protein</fullName>
    </submittedName>
</protein>
<evidence type="ECO:0000256" key="1">
    <source>
        <dbReference type="SAM" id="SignalP"/>
    </source>
</evidence>
<feature type="chain" id="PRO_5002158453" evidence="1">
    <location>
        <begin position="18"/>
        <end position="146"/>
    </location>
</feature>
<proteinExistence type="predicted"/>
<evidence type="ECO:0000313" key="2">
    <source>
        <dbReference type="EMBL" id="KIL60221.1"/>
    </source>
</evidence>
<sequence>MILIFGLLQLALHSATGGFCDWLDGSATGSALCNWLDGSVTGSMIVKTEQRFHGTATYNDWPDSKNSLEQRFRSSAPCSDWLDELTLRLMATGLKALRLMACGVMIVMLRRMKVAEMAKYGRWAKRWMQLIALAKALGISACIGEV</sequence>
<dbReference type="EMBL" id="KN818302">
    <property type="protein sequence ID" value="KIL60221.1"/>
    <property type="molecule type" value="Genomic_DNA"/>
</dbReference>
<dbReference type="Proteomes" id="UP000054549">
    <property type="component" value="Unassembled WGS sequence"/>
</dbReference>
<organism evidence="2 3">
    <name type="scientific">Amanita muscaria (strain Koide BX008)</name>
    <dbReference type="NCBI Taxonomy" id="946122"/>
    <lineage>
        <taxon>Eukaryota</taxon>
        <taxon>Fungi</taxon>
        <taxon>Dikarya</taxon>
        <taxon>Basidiomycota</taxon>
        <taxon>Agaricomycotina</taxon>
        <taxon>Agaricomycetes</taxon>
        <taxon>Agaricomycetidae</taxon>
        <taxon>Agaricales</taxon>
        <taxon>Pluteineae</taxon>
        <taxon>Amanitaceae</taxon>
        <taxon>Amanita</taxon>
    </lineage>
</organism>